<evidence type="ECO:0000313" key="4">
    <source>
        <dbReference type="Proteomes" id="UP000007797"/>
    </source>
</evidence>
<keyword evidence="2" id="KW-0472">Membrane</keyword>
<feature type="transmembrane region" description="Helical" evidence="2">
    <location>
        <begin position="244"/>
        <end position="265"/>
    </location>
</feature>
<keyword evidence="4" id="KW-1185">Reference proteome</keyword>
<dbReference type="RefSeq" id="XP_004354750.1">
    <property type="nucleotide sequence ID" value="XM_004354698.1"/>
</dbReference>
<evidence type="ECO:0000313" key="3">
    <source>
        <dbReference type="EMBL" id="EGG16366.1"/>
    </source>
</evidence>
<dbReference type="GeneID" id="14868312"/>
<gene>
    <name evidence="3" type="ORF">DFA_09397</name>
</gene>
<reference evidence="4" key="1">
    <citation type="journal article" date="2011" name="Genome Res.">
        <title>Phylogeny-wide analysis of social amoeba genomes highlights ancient origins for complex intercellular communication.</title>
        <authorList>
            <person name="Heidel A.J."/>
            <person name="Lawal H.M."/>
            <person name="Felder M."/>
            <person name="Schilde C."/>
            <person name="Helps N.R."/>
            <person name="Tunggal B."/>
            <person name="Rivero F."/>
            <person name="John U."/>
            <person name="Schleicher M."/>
            <person name="Eichinger L."/>
            <person name="Platzer M."/>
            <person name="Noegel A.A."/>
            <person name="Schaap P."/>
            <person name="Gloeckner G."/>
        </authorList>
    </citation>
    <scope>NUCLEOTIDE SEQUENCE [LARGE SCALE GENOMIC DNA]</scope>
    <source>
        <strain evidence="4">SH3</strain>
    </source>
</reference>
<sequence>MKSSTSTPLLARYTKHSRNIIIIYLLSFMTLLAVASILIILFLNLLPSIKLGKEFIPIDCYVNKHLINMTIQSYDYDCADLDSQIWWYHILGQNAFYHHVVSHGDSDYYDHRPKPTIFSTIHQDSQQHQNFNFFNNAINNNGTNNNTNTTSSDSGSSNSSSSSSSSDSSSDQTICYQGLYEVSYVIDNQTYSSNISGTWNTNFKWVLGYLSAFKSNETSSCVYQKDHYQRVNWFGADKFSVTSVILMTLCVLFIIALVIINSIFIKNRNVKKHHLLPSYPVYISSSFTDS</sequence>
<name>F4Q7I4_CACFS</name>
<dbReference type="KEGG" id="dfa:DFA_09397"/>
<keyword evidence="2" id="KW-1133">Transmembrane helix</keyword>
<organism evidence="3 4">
    <name type="scientific">Cavenderia fasciculata</name>
    <name type="common">Slime mold</name>
    <name type="synonym">Dictyostelium fasciculatum</name>
    <dbReference type="NCBI Taxonomy" id="261658"/>
    <lineage>
        <taxon>Eukaryota</taxon>
        <taxon>Amoebozoa</taxon>
        <taxon>Evosea</taxon>
        <taxon>Eumycetozoa</taxon>
        <taxon>Dictyostelia</taxon>
        <taxon>Acytosteliales</taxon>
        <taxon>Cavenderiaceae</taxon>
        <taxon>Cavenderia</taxon>
    </lineage>
</organism>
<proteinExistence type="predicted"/>
<evidence type="ECO:0000256" key="2">
    <source>
        <dbReference type="SAM" id="Phobius"/>
    </source>
</evidence>
<dbReference type="EMBL" id="GL883024">
    <property type="protein sequence ID" value="EGG16366.1"/>
    <property type="molecule type" value="Genomic_DNA"/>
</dbReference>
<dbReference type="Proteomes" id="UP000007797">
    <property type="component" value="Unassembled WGS sequence"/>
</dbReference>
<dbReference type="AlphaFoldDB" id="F4Q7I4"/>
<protein>
    <recommendedName>
        <fullName evidence="5">Transmembrane protein</fullName>
    </recommendedName>
</protein>
<evidence type="ECO:0000256" key="1">
    <source>
        <dbReference type="SAM" id="MobiDB-lite"/>
    </source>
</evidence>
<accession>F4Q7I4</accession>
<dbReference type="OrthoDB" id="10567000at2759"/>
<feature type="region of interest" description="Disordered" evidence="1">
    <location>
        <begin position="142"/>
        <end position="170"/>
    </location>
</feature>
<dbReference type="OMA" id="FQGLFEV"/>
<evidence type="ECO:0008006" key="5">
    <source>
        <dbReference type="Google" id="ProtNLM"/>
    </source>
</evidence>
<feature type="transmembrane region" description="Helical" evidence="2">
    <location>
        <begin position="21"/>
        <end position="46"/>
    </location>
</feature>
<keyword evidence="2" id="KW-0812">Transmembrane</keyword>